<proteinExistence type="predicted"/>
<dbReference type="EMBL" id="JACIEN010000001">
    <property type="protein sequence ID" value="MBB4016491.1"/>
    <property type="molecule type" value="Genomic_DNA"/>
</dbReference>
<evidence type="ECO:0000313" key="3">
    <source>
        <dbReference type="Proteomes" id="UP000577362"/>
    </source>
</evidence>
<comment type="caution">
    <text evidence="2">The sequence shown here is derived from an EMBL/GenBank/DDBJ whole genome shotgun (WGS) entry which is preliminary data.</text>
</comment>
<name>A0A840BSU3_9HYPH</name>
<dbReference type="InterPro" id="IPR021327">
    <property type="entry name" value="DUF2934"/>
</dbReference>
<feature type="compositionally biased region" description="Basic and acidic residues" evidence="1">
    <location>
        <begin position="106"/>
        <end position="122"/>
    </location>
</feature>
<evidence type="ECO:0000313" key="2">
    <source>
        <dbReference type="EMBL" id="MBB4016491.1"/>
    </source>
</evidence>
<protein>
    <recommendedName>
        <fullName evidence="4">DUF2934 domain-containing protein</fullName>
    </recommendedName>
</protein>
<feature type="compositionally biased region" description="Low complexity" evidence="1">
    <location>
        <begin position="62"/>
        <end position="77"/>
    </location>
</feature>
<dbReference type="Proteomes" id="UP000577362">
    <property type="component" value="Unassembled WGS sequence"/>
</dbReference>
<dbReference type="Pfam" id="PF11154">
    <property type="entry name" value="DUF2934"/>
    <property type="match status" value="1"/>
</dbReference>
<reference evidence="2 3" key="1">
    <citation type="submission" date="2020-08" db="EMBL/GenBank/DDBJ databases">
        <title>Genomic Encyclopedia of Type Strains, Phase IV (KMG-IV): sequencing the most valuable type-strain genomes for metagenomic binning, comparative biology and taxonomic classification.</title>
        <authorList>
            <person name="Goeker M."/>
        </authorList>
    </citation>
    <scope>NUCLEOTIDE SEQUENCE [LARGE SCALE GENOMIC DNA]</scope>
    <source>
        <strain evidence="2 3">DSM 103737</strain>
    </source>
</reference>
<accession>A0A840BSU3</accession>
<gene>
    <name evidence="2" type="ORF">GGR16_001497</name>
</gene>
<organism evidence="2 3">
    <name type="scientific">Chelatococcus caeni</name>
    <dbReference type="NCBI Taxonomy" id="1348468"/>
    <lineage>
        <taxon>Bacteria</taxon>
        <taxon>Pseudomonadati</taxon>
        <taxon>Pseudomonadota</taxon>
        <taxon>Alphaproteobacteria</taxon>
        <taxon>Hyphomicrobiales</taxon>
        <taxon>Chelatococcaceae</taxon>
        <taxon>Chelatococcus</taxon>
    </lineage>
</organism>
<sequence length="122" mass="13482">MPDREAELEERIRQRAHRLWREEGCPPGGEERYREMASEIIAIEDSQADTLEPNPLTHPQEAETPVEPVEAVENAGEFPTLTDQGEGEAVPARREPAPAPLPTPDEEQREKGTGTDSAKDGS</sequence>
<evidence type="ECO:0000256" key="1">
    <source>
        <dbReference type="SAM" id="MobiDB-lite"/>
    </source>
</evidence>
<keyword evidence="3" id="KW-1185">Reference proteome</keyword>
<feature type="region of interest" description="Disordered" evidence="1">
    <location>
        <begin position="44"/>
        <end position="122"/>
    </location>
</feature>
<evidence type="ECO:0008006" key="4">
    <source>
        <dbReference type="Google" id="ProtNLM"/>
    </source>
</evidence>
<dbReference type="AlphaFoldDB" id="A0A840BSU3"/>
<dbReference type="RefSeq" id="WP_183316147.1">
    <property type="nucleotide sequence ID" value="NZ_JACIEN010000001.1"/>
</dbReference>